<dbReference type="Pfam" id="PF01297">
    <property type="entry name" value="ZnuA"/>
    <property type="match status" value="1"/>
</dbReference>
<dbReference type="InterPro" id="IPR006127">
    <property type="entry name" value="ZnuA-like"/>
</dbReference>
<dbReference type="InterPro" id="IPR050492">
    <property type="entry name" value="Bact_metal-bind_prot9"/>
</dbReference>
<dbReference type="PANTHER" id="PTHR42953">
    <property type="entry name" value="HIGH-AFFINITY ZINC UPTAKE SYSTEM PROTEIN ZNUA-RELATED"/>
    <property type="match status" value="1"/>
</dbReference>
<keyword evidence="10" id="KW-0406">Ion transport</keyword>
<keyword evidence="11" id="KW-1015">Disulfide bond</keyword>
<feature type="region of interest" description="Disordered" evidence="12">
    <location>
        <begin position="104"/>
        <end position="132"/>
    </location>
</feature>
<evidence type="ECO:0000256" key="3">
    <source>
        <dbReference type="ARBA" id="ARBA00015915"/>
    </source>
</evidence>
<sequence length="301" mass="32062">MASLATMPARADDLNVVVSIKPIHSLVAAVMKGVGEPTLIVKGAASPHTYTMKPSDAAALAKANVVFWTGHDMEKFMEKPLASLSGKATAVALLETPAIATLKPREGGTFEPHEHEGEAHAGQGHDEEETDPHFWLDPENARAAVKVIAATLSAADPAHATVYSENAARTDADLSTLEANIAAELTPYKSKPFIVFHDAYQYFEKRFGLSATGSVTVSPEVQPGAARIAEIEKKIKTLGAVCIFSEPQFEPKLMDTIAAGTKTFRGELDPEGASLTEGPALYPQLLQTLADNLKDCLSKES</sequence>
<dbReference type="CDD" id="cd01019">
    <property type="entry name" value="ZnuA"/>
    <property type="match status" value="1"/>
</dbReference>
<evidence type="ECO:0000256" key="1">
    <source>
        <dbReference type="ARBA" id="ARBA00004418"/>
    </source>
</evidence>
<evidence type="ECO:0000256" key="12">
    <source>
        <dbReference type="SAM" id="MobiDB-lite"/>
    </source>
</evidence>
<evidence type="ECO:0000313" key="13">
    <source>
        <dbReference type="EMBL" id="MET3612367.1"/>
    </source>
</evidence>
<evidence type="ECO:0000256" key="2">
    <source>
        <dbReference type="ARBA" id="ARBA00011028"/>
    </source>
</evidence>
<dbReference type="EMBL" id="JBEPMB010000001">
    <property type="protein sequence ID" value="MET3612367.1"/>
    <property type="molecule type" value="Genomic_DNA"/>
</dbReference>
<keyword evidence="14" id="KW-1185">Reference proteome</keyword>
<keyword evidence="6" id="KW-0732">Signal</keyword>
<dbReference type="InterPro" id="IPR035520">
    <property type="entry name" value="ZnuA"/>
</dbReference>
<evidence type="ECO:0000256" key="6">
    <source>
        <dbReference type="ARBA" id="ARBA00022729"/>
    </source>
</evidence>
<dbReference type="Proteomes" id="UP001549047">
    <property type="component" value="Unassembled WGS sequence"/>
</dbReference>
<protein>
    <recommendedName>
        <fullName evidence="3">High-affinity zinc uptake system protein ZnuA</fullName>
    </recommendedName>
</protein>
<evidence type="ECO:0000256" key="11">
    <source>
        <dbReference type="ARBA" id="ARBA00023157"/>
    </source>
</evidence>
<keyword evidence="9" id="KW-0864">Zinc transport</keyword>
<keyword evidence="5" id="KW-0479">Metal-binding</keyword>
<comment type="subcellular location">
    <subcellularLocation>
        <location evidence="1">Periplasm</location>
    </subcellularLocation>
</comment>
<dbReference type="PANTHER" id="PTHR42953:SF3">
    <property type="entry name" value="HIGH-AFFINITY ZINC UPTAKE SYSTEM PROTEIN ZNUA"/>
    <property type="match status" value="1"/>
</dbReference>
<dbReference type="Gene3D" id="3.40.50.1980">
    <property type="entry name" value="Nitrogenase molybdenum iron protein domain"/>
    <property type="match status" value="2"/>
</dbReference>
<proteinExistence type="inferred from homology"/>
<accession>A0ABV2IV54</accession>
<evidence type="ECO:0000256" key="9">
    <source>
        <dbReference type="ARBA" id="ARBA00022906"/>
    </source>
</evidence>
<comment type="similarity">
    <text evidence="2">Belongs to the bacterial solute-binding protein 9 family.</text>
</comment>
<comment type="caution">
    <text evidence="13">The sequence shown here is derived from an EMBL/GenBank/DDBJ whole genome shotgun (WGS) entry which is preliminary data.</text>
</comment>
<evidence type="ECO:0000256" key="4">
    <source>
        <dbReference type="ARBA" id="ARBA00022448"/>
    </source>
</evidence>
<reference evidence="13 14" key="1">
    <citation type="submission" date="2024-06" db="EMBL/GenBank/DDBJ databases">
        <title>Genomic Encyclopedia of Type Strains, Phase IV (KMG-IV): sequencing the most valuable type-strain genomes for metagenomic binning, comparative biology and taxonomic classification.</title>
        <authorList>
            <person name="Goeker M."/>
        </authorList>
    </citation>
    <scope>NUCLEOTIDE SEQUENCE [LARGE SCALE GENOMIC DNA]</scope>
    <source>
        <strain evidence="13 14">DSM 29780</strain>
    </source>
</reference>
<evidence type="ECO:0000256" key="10">
    <source>
        <dbReference type="ARBA" id="ARBA00023065"/>
    </source>
</evidence>
<evidence type="ECO:0000313" key="14">
    <source>
        <dbReference type="Proteomes" id="UP001549047"/>
    </source>
</evidence>
<evidence type="ECO:0000256" key="5">
    <source>
        <dbReference type="ARBA" id="ARBA00022723"/>
    </source>
</evidence>
<dbReference type="SUPFAM" id="SSF53807">
    <property type="entry name" value="Helical backbone' metal receptor"/>
    <property type="match status" value="1"/>
</dbReference>
<keyword evidence="8" id="KW-0862">Zinc</keyword>
<keyword evidence="4" id="KW-0813">Transport</keyword>
<organism evidence="13 14">
    <name type="scientific">Rhizobium aquaticum</name>
    <dbReference type="NCBI Taxonomy" id="1549636"/>
    <lineage>
        <taxon>Bacteria</taxon>
        <taxon>Pseudomonadati</taxon>
        <taxon>Pseudomonadota</taxon>
        <taxon>Alphaproteobacteria</taxon>
        <taxon>Hyphomicrobiales</taxon>
        <taxon>Rhizobiaceae</taxon>
        <taxon>Rhizobium/Agrobacterium group</taxon>
        <taxon>Rhizobium</taxon>
    </lineage>
</organism>
<gene>
    <name evidence="13" type="ORF">ABID16_000672</name>
</gene>
<keyword evidence="7" id="KW-0574">Periplasm</keyword>
<name>A0ABV2IV54_9HYPH</name>
<evidence type="ECO:0000256" key="7">
    <source>
        <dbReference type="ARBA" id="ARBA00022764"/>
    </source>
</evidence>
<evidence type="ECO:0000256" key="8">
    <source>
        <dbReference type="ARBA" id="ARBA00022833"/>
    </source>
</evidence>